<sequence>MSIDWALSGYHVIMLIGAGSAVVGGYYVMRHVVGQHDKKLTAVATRMDAQERLEERTTATISTHETRVSKLEASHDALRESLSAHKIFAAETFARKDEVSLAVKEVKDSVEGMRKDVIDAILTSRRPSGGSR</sequence>
<dbReference type="EMBL" id="FNBZ01000007">
    <property type="protein sequence ID" value="SDH22021.1"/>
    <property type="molecule type" value="Genomic_DNA"/>
</dbReference>
<protein>
    <submittedName>
        <fullName evidence="2">Uncharacterized protein</fullName>
    </submittedName>
</protein>
<organism evidence="2 3">
    <name type="scientific">Bosea robiniae</name>
    <dbReference type="NCBI Taxonomy" id="1036780"/>
    <lineage>
        <taxon>Bacteria</taxon>
        <taxon>Pseudomonadati</taxon>
        <taxon>Pseudomonadota</taxon>
        <taxon>Alphaproteobacteria</taxon>
        <taxon>Hyphomicrobiales</taxon>
        <taxon>Boseaceae</taxon>
        <taxon>Bosea</taxon>
    </lineage>
</organism>
<proteinExistence type="predicted"/>
<feature type="transmembrane region" description="Helical" evidence="1">
    <location>
        <begin position="12"/>
        <end position="29"/>
    </location>
</feature>
<keyword evidence="1" id="KW-1133">Transmembrane helix</keyword>
<accession>A0ABY0P469</accession>
<gene>
    <name evidence="2" type="ORF">SAMN05421844_107195</name>
</gene>
<dbReference type="Proteomes" id="UP000199468">
    <property type="component" value="Unassembled WGS sequence"/>
</dbReference>
<keyword evidence="1" id="KW-0812">Transmembrane</keyword>
<reference evidence="2 3" key="1">
    <citation type="submission" date="2016-10" db="EMBL/GenBank/DDBJ databases">
        <authorList>
            <person name="Varghese N."/>
            <person name="Submissions S."/>
        </authorList>
    </citation>
    <scope>NUCLEOTIDE SEQUENCE [LARGE SCALE GENOMIC DNA]</scope>
    <source>
        <strain evidence="2 3">DSM 26672</strain>
    </source>
</reference>
<name>A0ABY0P469_9HYPH</name>
<evidence type="ECO:0000313" key="2">
    <source>
        <dbReference type="EMBL" id="SDH22021.1"/>
    </source>
</evidence>
<comment type="caution">
    <text evidence="2">The sequence shown here is derived from an EMBL/GenBank/DDBJ whole genome shotgun (WGS) entry which is preliminary data.</text>
</comment>
<keyword evidence="3" id="KW-1185">Reference proteome</keyword>
<evidence type="ECO:0000313" key="3">
    <source>
        <dbReference type="Proteomes" id="UP000199468"/>
    </source>
</evidence>
<evidence type="ECO:0000256" key="1">
    <source>
        <dbReference type="SAM" id="Phobius"/>
    </source>
</evidence>
<dbReference type="RefSeq" id="WP_091860281.1">
    <property type="nucleotide sequence ID" value="NZ_FNBZ01000007.1"/>
</dbReference>
<keyword evidence="1" id="KW-0472">Membrane</keyword>